<dbReference type="PROSITE" id="PS51285">
    <property type="entry name" value="AGC_KINASE_CTER"/>
    <property type="match status" value="1"/>
</dbReference>
<keyword evidence="4" id="KW-0418">Kinase</keyword>
<evidence type="ECO:0000259" key="6">
    <source>
        <dbReference type="PROSITE" id="PS51285"/>
    </source>
</evidence>
<dbReference type="Ensembl" id="ENSPMET00000015871.1">
    <property type="protein sequence ID" value="ENSPMEP00000000453.1"/>
    <property type="gene ID" value="ENSPMEG00000001226.1"/>
</dbReference>
<evidence type="ECO:0000313" key="8">
    <source>
        <dbReference type="Proteomes" id="UP000261480"/>
    </source>
</evidence>
<evidence type="ECO:0000256" key="4">
    <source>
        <dbReference type="ARBA" id="ARBA00022777"/>
    </source>
</evidence>
<dbReference type="Proteomes" id="UP000261480">
    <property type="component" value="Unplaced"/>
</dbReference>
<dbReference type="GO" id="GO:0004674">
    <property type="term" value="F:protein serine/threonine kinase activity"/>
    <property type="evidence" value="ECO:0007669"/>
    <property type="project" value="UniProtKB-KW"/>
</dbReference>
<sequence length="82" mass="9648">FKSINWQALARREVEPPFKPKVTLHCYLMMKAPNDCSNFDREFLNEKARLSYSDKNFIDSMDQAAFAGFSFINPKMEHLLEK</sequence>
<evidence type="ECO:0000256" key="1">
    <source>
        <dbReference type="ARBA" id="ARBA00022527"/>
    </source>
</evidence>
<evidence type="ECO:0000313" key="7">
    <source>
        <dbReference type="Ensembl" id="ENSPMEP00000000453.1"/>
    </source>
</evidence>
<protein>
    <recommendedName>
        <fullName evidence="6">AGC-kinase C-terminal domain-containing protein</fullName>
    </recommendedName>
</protein>
<reference evidence="7" key="2">
    <citation type="submission" date="2025-09" db="UniProtKB">
        <authorList>
            <consortium name="Ensembl"/>
        </authorList>
    </citation>
    <scope>IDENTIFICATION</scope>
</reference>
<keyword evidence="2" id="KW-0808">Transferase</keyword>
<evidence type="ECO:0000256" key="5">
    <source>
        <dbReference type="ARBA" id="ARBA00022840"/>
    </source>
</evidence>
<dbReference type="InterPro" id="IPR000961">
    <property type="entry name" value="AGC-kinase_C"/>
</dbReference>
<dbReference type="AlphaFoldDB" id="A0A3B3WCD9"/>
<keyword evidence="3" id="KW-0547">Nucleotide-binding</keyword>
<organism evidence="7 8">
    <name type="scientific">Poecilia mexicana</name>
    <dbReference type="NCBI Taxonomy" id="48701"/>
    <lineage>
        <taxon>Eukaryota</taxon>
        <taxon>Metazoa</taxon>
        <taxon>Chordata</taxon>
        <taxon>Craniata</taxon>
        <taxon>Vertebrata</taxon>
        <taxon>Euteleostomi</taxon>
        <taxon>Actinopterygii</taxon>
        <taxon>Neopterygii</taxon>
        <taxon>Teleostei</taxon>
        <taxon>Neoteleostei</taxon>
        <taxon>Acanthomorphata</taxon>
        <taxon>Ovalentaria</taxon>
        <taxon>Atherinomorphae</taxon>
        <taxon>Cyprinodontiformes</taxon>
        <taxon>Poeciliidae</taxon>
        <taxon>Poeciliinae</taxon>
        <taxon>Poecilia</taxon>
    </lineage>
</organism>
<keyword evidence="8" id="KW-1185">Reference proteome</keyword>
<dbReference type="GO" id="GO:0005524">
    <property type="term" value="F:ATP binding"/>
    <property type="evidence" value="ECO:0007669"/>
    <property type="project" value="UniProtKB-KW"/>
</dbReference>
<dbReference type="Gene3D" id="3.30.200.20">
    <property type="entry name" value="Phosphorylase Kinase, domain 1"/>
    <property type="match status" value="1"/>
</dbReference>
<reference evidence="7" key="1">
    <citation type="submission" date="2025-08" db="UniProtKB">
        <authorList>
            <consortium name="Ensembl"/>
        </authorList>
    </citation>
    <scope>IDENTIFICATION</scope>
</reference>
<proteinExistence type="predicted"/>
<accession>A0A3B3WCD9</accession>
<keyword evidence="1" id="KW-0723">Serine/threonine-protein kinase</keyword>
<feature type="domain" description="AGC-kinase C-terminal" evidence="6">
    <location>
        <begin position="2"/>
        <end position="81"/>
    </location>
</feature>
<evidence type="ECO:0000256" key="2">
    <source>
        <dbReference type="ARBA" id="ARBA00022679"/>
    </source>
</evidence>
<keyword evidence="5" id="KW-0067">ATP-binding</keyword>
<dbReference type="Pfam" id="PF00433">
    <property type="entry name" value="Pkinase_C"/>
    <property type="match status" value="1"/>
</dbReference>
<dbReference type="STRING" id="48701.ENSPMEP00000000453"/>
<evidence type="ECO:0000256" key="3">
    <source>
        <dbReference type="ARBA" id="ARBA00022741"/>
    </source>
</evidence>
<dbReference type="Gene3D" id="1.10.510.10">
    <property type="entry name" value="Transferase(Phosphotransferase) domain 1"/>
    <property type="match status" value="1"/>
</dbReference>
<name>A0A3B3WCD9_9TELE</name>
<dbReference type="SMART" id="SM00133">
    <property type="entry name" value="S_TK_X"/>
    <property type="match status" value="1"/>
</dbReference>
<dbReference type="InterPro" id="IPR017892">
    <property type="entry name" value="Pkinase_C"/>
</dbReference>